<feature type="domain" description="Spore protein YkvP/CgeB glycosyl transferase-like" evidence="2">
    <location>
        <begin position="193"/>
        <end position="337"/>
    </location>
</feature>
<dbReference type="Gene3D" id="3.40.50.2000">
    <property type="entry name" value="Glycogen Phosphorylase B"/>
    <property type="match status" value="2"/>
</dbReference>
<dbReference type="RefSeq" id="WP_266058662.1">
    <property type="nucleotide sequence ID" value="NZ_JAPFQN010000013.1"/>
</dbReference>
<keyword evidence="4" id="KW-1185">Reference proteome</keyword>
<evidence type="ECO:0000259" key="2">
    <source>
        <dbReference type="Pfam" id="PF13524"/>
    </source>
</evidence>
<dbReference type="GO" id="GO:0016757">
    <property type="term" value="F:glycosyltransferase activity"/>
    <property type="evidence" value="ECO:0007669"/>
    <property type="project" value="UniProtKB-KW"/>
</dbReference>
<comment type="caution">
    <text evidence="3">The sequence shown here is derived from an EMBL/GenBank/DDBJ whole genome shotgun (WGS) entry which is preliminary data.</text>
</comment>
<dbReference type="EC" id="2.4.-.-" evidence="3"/>
<keyword evidence="1 3" id="KW-0808">Transferase</keyword>
<dbReference type="InterPro" id="IPR055259">
    <property type="entry name" value="YkvP/CgeB_Glyco_trans-like"/>
</dbReference>
<name>A0ABT3RWK7_9BACT</name>
<proteinExistence type="predicted"/>
<reference evidence="3 4" key="1">
    <citation type="submission" date="2022-11" db="EMBL/GenBank/DDBJ databases">
        <title>The characterization of three novel Bacteroidetes species and genomic analysis of their roles in tidal elemental geochemical cycles.</title>
        <authorList>
            <person name="Ma K."/>
        </authorList>
    </citation>
    <scope>NUCLEOTIDE SEQUENCE [LARGE SCALE GENOMIC DNA]</scope>
    <source>
        <strain evidence="3 4">M17</strain>
    </source>
</reference>
<dbReference type="SUPFAM" id="SSF53756">
    <property type="entry name" value="UDP-Glycosyltransferase/glycogen phosphorylase"/>
    <property type="match status" value="1"/>
</dbReference>
<gene>
    <name evidence="3" type="ORF">OO013_19165</name>
</gene>
<accession>A0ABT3RWK7</accession>
<keyword evidence="3" id="KW-0328">Glycosyltransferase</keyword>
<sequence>MKILVTGAYHKDHEKTKNLIKGLKLLGIKVIELPYRSLKVELAKKIALLSHNVDAVFLPGFTHSNVKQIKKISFAPVLFDPEISNFLTKVYDEKQVIPYTPRAAKHYYKDYRAFKYADLVFTETKQYKRYFMQKMGVKARKISVVPFGIDTSIYHPLKDLLPDEFFRVFTLIENVPLDSILLILDVAASLKGQNIRFDLTGINSEQTKIIKYMTDNEIRNVNLINYEDEKELNLLINYSSVCLGIFGNSKKSNLGIPKDLYKYAACRKPIISKNSLALKEVFTPGRDILAVENSAERIASMILELKNDPEMGQMVGHMAKKKIERDHHFRHSAAMLLKAMKKLKIK</sequence>
<dbReference type="Pfam" id="PF13524">
    <property type="entry name" value="Glyco_trans_1_2"/>
    <property type="match status" value="1"/>
</dbReference>
<evidence type="ECO:0000256" key="1">
    <source>
        <dbReference type="ARBA" id="ARBA00022679"/>
    </source>
</evidence>
<evidence type="ECO:0000313" key="4">
    <source>
        <dbReference type="Proteomes" id="UP001209885"/>
    </source>
</evidence>
<organism evidence="3 4">
    <name type="scientific">Mangrovivirga halotolerans</name>
    <dbReference type="NCBI Taxonomy" id="2993936"/>
    <lineage>
        <taxon>Bacteria</taxon>
        <taxon>Pseudomonadati</taxon>
        <taxon>Bacteroidota</taxon>
        <taxon>Cytophagia</taxon>
        <taxon>Cytophagales</taxon>
        <taxon>Mangrovivirgaceae</taxon>
        <taxon>Mangrovivirga</taxon>
    </lineage>
</organism>
<dbReference type="Proteomes" id="UP001209885">
    <property type="component" value="Unassembled WGS sequence"/>
</dbReference>
<dbReference type="PANTHER" id="PTHR46401">
    <property type="entry name" value="GLYCOSYLTRANSFERASE WBBK-RELATED"/>
    <property type="match status" value="1"/>
</dbReference>
<evidence type="ECO:0000313" key="3">
    <source>
        <dbReference type="EMBL" id="MCX2746010.1"/>
    </source>
</evidence>
<dbReference type="EMBL" id="JAPFQN010000013">
    <property type="protein sequence ID" value="MCX2746010.1"/>
    <property type="molecule type" value="Genomic_DNA"/>
</dbReference>
<protein>
    <submittedName>
        <fullName evidence="3">Glycosyltransferase</fullName>
        <ecNumber evidence="3">2.4.-.-</ecNumber>
    </submittedName>
</protein>
<dbReference type="PANTHER" id="PTHR46401:SF2">
    <property type="entry name" value="GLYCOSYLTRANSFERASE WBBK-RELATED"/>
    <property type="match status" value="1"/>
</dbReference>